<feature type="transmembrane region" description="Helical" evidence="24">
    <location>
        <begin position="61"/>
        <end position="81"/>
    </location>
</feature>
<keyword evidence="9" id="KW-0444">Lipid biosynthesis</keyword>
<accession>A0A4R1BAK4</accession>
<dbReference type="OrthoDB" id="9799199at2"/>
<keyword evidence="15 24" id="KW-0472">Membrane</keyword>
<dbReference type="AlphaFoldDB" id="A0A4R1BAK4"/>
<evidence type="ECO:0000256" key="24">
    <source>
        <dbReference type="SAM" id="Phobius"/>
    </source>
</evidence>
<proteinExistence type="inferred from homology"/>
<evidence type="ECO:0000256" key="14">
    <source>
        <dbReference type="ARBA" id="ARBA00023098"/>
    </source>
</evidence>
<evidence type="ECO:0000256" key="19">
    <source>
        <dbReference type="ARBA" id="ARBA00031825"/>
    </source>
</evidence>
<dbReference type="GO" id="GO:0004605">
    <property type="term" value="F:phosphatidate cytidylyltransferase activity"/>
    <property type="evidence" value="ECO:0007669"/>
    <property type="project" value="UniProtKB-EC"/>
</dbReference>
<evidence type="ECO:0000256" key="12">
    <source>
        <dbReference type="ARBA" id="ARBA00022695"/>
    </source>
</evidence>
<comment type="subcellular location">
    <subcellularLocation>
        <location evidence="2">Cell membrane</location>
        <topology evidence="2">Multi-pass membrane protein</topology>
    </subcellularLocation>
</comment>
<evidence type="ECO:0000256" key="5">
    <source>
        <dbReference type="ARBA" id="ARBA00010185"/>
    </source>
</evidence>
<evidence type="ECO:0000256" key="13">
    <source>
        <dbReference type="ARBA" id="ARBA00022989"/>
    </source>
</evidence>
<evidence type="ECO:0000256" key="3">
    <source>
        <dbReference type="ARBA" id="ARBA00005119"/>
    </source>
</evidence>
<gene>
    <name evidence="25" type="ORF">EPD60_08100</name>
</gene>
<evidence type="ECO:0000256" key="21">
    <source>
        <dbReference type="ARBA" id="ARBA00032396"/>
    </source>
</evidence>
<comment type="caution">
    <text evidence="25">The sequence shown here is derived from an EMBL/GenBank/DDBJ whole genome shotgun (WGS) entry which is preliminary data.</text>
</comment>
<keyword evidence="26" id="KW-1185">Reference proteome</keyword>
<dbReference type="Pfam" id="PF01148">
    <property type="entry name" value="CTP_transf_1"/>
    <property type="match status" value="1"/>
</dbReference>
<evidence type="ECO:0000256" key="15">
    <source>
        <dbReference type="ARBA" id="ARBA00023136"/>
    </source>
</evidence>
<evidence type="ECO:0000256" key="20">
    <source>
        <dbReference type="ARBA" id="ARBA00032253"/>
    </source>
</evidence>
<evidence type="ECO:0000256" key="2">
    <source>
        <dbReference type="ARBA" id="ARBA00004651"/>
    </source>
</evidence>
<keyword evidence="10 25" id="KW-0808">Transferase</keyword>
<evidence type="ECO:0000256" key="4">
    <source>
        <dbReference type="ARBA" id="ARBA00005189"/>
    </source>
</evidence>
<keyword evidence="11 24" id="KW-0812">Transmembrane</keyword>
<keyword evidence="14" id="KW-0443">Lipid metabolism</keyword>
<dbReference type="EMBL" id="SJZI01000042">
    <property type="protein sequence ID" value="TCJ13967.1"/>
    <property type="molecule type" value="Genomic_DNA"/>
</dbReference>
<comment type="catalytic activity">
    <reaction evidence="1">
        <text>a 1,2-diacyl-sn-glycero-3-phosphate + CTP + H(+) = a CDP-1,2-diacyl-sn-glycerol + diphosphate</text>
        <dbReference type="Rhea" id="RHEA:16229"/>
        <dbReference type="ChEBI" id="CHEBI:15378"/>
        <dbReference type="ChEBI" id="CHEBI:33019"/>
        <dbReference type="ChEBI" id="CHEBI:37563"/>
        <dbReference type="ChEBI" id="CHEBI:58332"/>
        <dbReference type="ChEBI" id="CHEBI:58608"/>
        <dbReference type="EC" id="2.7.7.41"/>
    </reaction>
</comment>
<dbReference type="Proteomes" id="UP000295334">
    <property type="component" value="Unassembled WGS sequence"/>
</dbReference>
<feature type="transmembrane region" description="Helical" evidence="24">
    <location>
        <begin position="214"/>
        <end position="234"/>
    </location>
</feature>
<evidence type="ECO:0000256" key="11">
    <source>
        <dbReference type="ARBA" id="ARBA00022692"/>
    </source>
</evidence>
<evidence type="ECO:0000256" key="10">
    <source>
        <dbReference type="ARBA" id="ARBA00022679"/>
    </source>
</evidence>
<comment type="pathway">
    <text evidence="3">Phospholipid metabolism; CDP-diacylglycerol biosynthesis; CDP-diacylglycerol from sn-glycerol 3-phosphate: step 3/3.</text>
</comment>
<evidence type="ECO:0000256" key="9">
    <source>
        <dbReference type="ARBA" id="ARBA00022516"/>
    </source>
</evidence>
<reference evidence="25 26" key="1">
    <citation type="submission" date="2019-03" db="EMBL/GenBank/DDBJ databases">
        <authorList>
            <person name="Kim M.K.M."/>
        </authorList>
    </citation>
    <scope>NUCLEOTIDE SEQUENCE [LARGE SCALE GENOMIC DNA]</scope>
    <source>
        <strain evidence="25 26">17J68-12</strain>
    </source>
</reference>
<sequence length="236" mass="25597">MAFHWQTFRTRALTAIVFVAVMAAGLFINAATFVGLFTIVHFGAWAEFLRLRRSFPGRSSTGITAGDIIGGLLYITLPILLLCDLRTNFLGTTREEMAFSDYDGARLTLVCGLIFSIWINDTMAYIVGSLIGKTPLSPISPKKTWEGTVGGALLAVVVMTLLAVWVGFPEWYHAAAISAIAAVTGTIGDLFESKLKRTAGVKDSGNFMPGHGGFLDRFDSLLFAAPCVWLYVLLAF</sequence>
<evidence type="ECO:0000256" key="8">
    <source>
        <dbReference type="ARBA" id="ARBA00022475"/>
    </source>
</evidence>
<name>A0A4R1BAK4_9BACT</name>
<feature type="transmembrane region" description="Helical" evidence="24">
    <location>
        <begin position="12"/>
        <end position="40"/>
    </location>
</feature>
<evidence type="ECO:0000313" key="26">
    <source>
        <dbReference type="Proteomes" id="UP000295334"/>
    </source>
</evidence>
<protein>
    <recommendedName>
        <fullName evidence="7">Phosphatidate cytidylyltransferase</fullName>
        <ecNumber evidence="6">2.7.7.41</ecNumber>
    </recommendedName>
    <alternativeName>
        <fullName evidence="20">CDP-DAG synthase</fullName>
    </alternativeName>
    <alternativeName>
        <fullName evidence="22">CDP-DG synthase</fullName>
    </alternativeName>
    <alternativeName>
        <fullName evidence="18">CDP-diacylglycerol synthase</fullName>
    </alternativeName>
    <alternativeName>
        <fullName evidence="21">CDP-diglyceride pyrophosphorylase</fullName>
    </alternativeName>
    <alternativeName>
        <fullName evidence="23">CDP-diglyceride synthase</fullName>
    </alternativeName>
    <alternativeName>
        <fullName evidence="19">CTP:phosphatidate cytidylyltransferase</fullName>
    </alternativeName>
</protein>
<dbReference type="PANTHER" id="PTHR46382:SF1">
    <property type="entry name" value="PHOSPHATIDATE CYTIDYLYLTRANSFERASE"/>
    <property type="match status" value="1"/>
</dbReference>
<evidence type="ECO:0000256" key="23">
    <source>
        <dbReference type="ARBA" id="ARBA00033406"/>
    </source>
</evidence>
<keyword evidence="8" id="KW-1003">Cell membrane</keyword>
<evidence type="ECO:0000256" key="6">
    <source>
        <dbReference type="ARBA" id="ARBA00012487"/>
    </source>
</evidence>
<dbReference type="RefSeq" id="WP_131448624.1">
    <property type="nucleotide sequence ID" value="NZ_SJZI01000042.1"/>
</dbReference>
<comment type="pathway">
    <text evidence="4">Lipid metabolism.</text>
</comment>
<evidence type="ECO:0000256" key="7">
    <source>
        <dbReference type="ARBA" id="ARBA00019373"/>
    </source>
</evidence>
<comment type="similarity">
    <text evidence="5">Belongs to the CDS family.</text>
</comment>
<evidence type="ECO:0000256" key="17">
    <source>
        <dbReference type="ARBA" id="ARBA00023264"/>
    </source>
</evidence>
<feature type="transmembrane region" description="Helical" evidence="24">
    <location>
        <begin position="107"/>
        <end position="128"/>
    </location>
</feature>
<keyword evidence="17" id="KW-1208">Phospholipid metabolism</keyword>
<dbReference type="GO" id="GO:0005886">
    <property type="term" value="C:plasma membrane"/>
    <property type="evidence" value="ECO:0007669"/>
    <property type="project" value="UniProtKB-SubCell"/>
</dbReference>
<dbReference type="PANTHER" id="PTHR46382">
    <property type="entry name" value="PHOSPHATIDATE CYTIDYLYLTRANSFERASE"/>
    <property type="match status" value="1"/>
</dbReference>
<organism evidence="25 26">
    <name type="scientific">Flaviaesturariibacter flavus</name>
    <dbReference type="NCBI Taxonomy" id="2502780"/>
    <lineage>
        <taxon>Bacteria</taxon>
        <taxon>Pseudomonadati</taxon>
        <taxon>Bacteroidota</taxon>
        <taxon>Chitinophagia</taxon>
        <taxon>Chitinophagales</taxon>
        <taxon>Chitinophagaceae</taxon>
        <taxon>Flaviaestuariibacter</taxon>
    </lineage>
</organism>
<evidence type="ECO:0000256" key="22">
    <source>
        <dbReference type="ARBA" id="ARBA00032743"/>
    </source>
</evidence>
<keyword evidence="13 24" id="KW-1133">Transmembrane helix</keyword>
<evidence type="ECO:0000256" key="16">
    <source>
        <dbReference type="ARBA" id="ARBA00023209"/>
    </source>
</evidence>
<dbReference type="EC" id="2.7.7.41" evidence="6"/>
<evidence type="ECO:0000256" key="1">
    <source>
        <dbReference type="ARBA" id="ARBA00001698"/>
    </source>
</evidence>
<keyword evidence="16" id="KW-0594">Phospholipid biosynthesis</keyword>
<feature type="transmembrane region" description="Helical" evidence="24">
    <location>
        <begin position="149"/>
        <end position="168"/>
    </location>
</feature>
<keyword evidence="12 25" id="KW-0548">Nucleotidyltransferase</keyword>
<feature type="transmembrane region" description="Helical" evidence="24">
    <location>
        <begin position="174"/>
        <end position="193"/>
    </location>
</feature>
<evidence type="ECO:0000256" key="18">
    <source>
        <dbReference type="ARBA" id="ARBA00029893"/>
    </source>
</evidence>
<dbReference type="GO" id="GO:0016024">
    <property type="term" value="P:CDP-diacylglycerol biosynthetic process"/>
    <property type="evidence" value="ECO:0007669"/>
    <property type="project" value="TreeGrafter"/>
</dbReference>
<evidence type="ECO:0000313" key="25">
    <source>
        <dbReference type="EMBL" id="TCJ13967.1"/>
    </source>
</evidence>